<keyword evidence="2" id="KW-0378">Hydrolase</keyword>
<dbReference type="RefSeq" id="WP_131926871.1">
    <property type="nucleotide sequence ID" value="NZ_SMAG01000019.1"/>
</dbReference>
<name>A0A4R3L0Q0_9BACL</name>
<organism evidence="5 6">
    <name type="scientific">Hazenella coriacea</name>
    <dbReference type="NCBI Taxonomy" id="1179467"/>
    <lineage>
        <taxon>Bacteria</taxon>
        <taxon>Bacillati</taxon>
        <taxon>Bacillota</taxon>
        <taxon>Bacilli</taxon>
        <taxon>Bacillales</taxon>
        <taxon>Thermoactinomycetaceae</taxon>
        <taxon>Hazenella</taxon>
    </lineage>
</organism>
<dbReference type="Proteomes" id="UP000294937">
    <property type="component" value="Unassembled WGS sequence"/>
</dbReference>
<evidence type="ECO:0000256" key="3">
    <source>
        <dbReference type="ARBA" id="ARBA00022839"/>
    </source>
</evidence>
<protein>
    <submittedName>
        <fullName evidence="5">Inhibitor of KinA sporulation pathway (Predicted exonuclease)</fullName>
    </submittedName>
</protein>
<keyword evidence="3 5" id="KW-0269">Exonuclease</keyword>
<dbReference type="CDD" id="cd06133">
    <property type="entry name" value="ERI-1_3'hExo_like"/>
    <property type="match status" value="1"/>
</dbReference>
<keyword evidence="1" id="KW-0540">Nuclease</keyword>
<gene>
    <name evidence="5" type="ORF">EDD58_1191</name>
</gene>
<dbReference type="SUPFAM" id="SSF53098">
    <property type="entry name" value="Ribonuclease H-like"/>
    <property type="match status" value="1"/>
</dbReference>
<dbReference type="PANTHER" id="PTHR23044:SF61">
    <property type="entry name" value="3'-5' EXORIBONUCLEASE 1-RELATED"/>
    <property type="match status" value="1"/>
</dbReference>
<dbReference type="InterPro" id="IPR036397">
    <property type="entry name" value="RNaseH_sf"/>
</dbReference>
<proteinExistence type="predicted"/>
<evidence type="ECO:0000256" key="2">
    <source>
        <dbReference type="ARBA" id="ARBA00022801"/>
    </source>
</evidence>
<dbReference type="InterPro" id="IPR051274">
    <property type="entry name" value="3-5_Exoribonuclease"/>
</dbReference>
<dbReference type="GO" id="GO:0000175">
    <property type="term" value="F:3'-5'-RNA exonuclease activity"/>
    <property type="evidence" value="ECO:0007669"/>
    <property type="project" value="InterPro"/>
</dbReference>
<dbReference type="OrthoDB" id="159416at2"/>
<evidence type="ECO:0000259" key="4">
    <source>
        <dbReference type="SMART" id="SM00479"/>
    </source>
</evidence>
<evidence type="ECO:0000313" key="5">
    <source>
        <dbReference type="EMBL" id="TCS92066.1"/>
    </source>
</evidence>
<dbReference type="EMBL" id="SMAG01000019">
    <property type="protein sequence ID" value="TCS92066.1"/>
    <property type="molecule type" value="Genomic_DNA"/>
</dbReference>
<dbReference type="Pfam" id="PF00929">
    <property type="entry name" value="RNase_T"/>
    <property type="match status" value="1"/>
</dbReference>
<keyword evidence="6" id="KW-1185">Reference proteome</keyword>
<dbReference type="GO" id="GO:0003676">
    <property type="term" value="F:nucleic acid binding"/>
    <property type="evidence" value="ECO:0007669"/>
    <property type="project" value="InterPro"/>
</dbReference>
<evidence type="ECO:0000256" key="1">
    <source>
        <dbReference type="ARBA" id="ARBA00022722"/>
    </source>
</evidence>
<dbReference type="Gene3D" id="3.30.420.10">
    <property type="entry name" value="Ribonuclease H-like superfamily/Ribonuclease H"/>
    <property type="match status" value="1"/>
</dbReference>
<dbReference type="PANTHER" id="PTHR23044">
    <property type="entry name" value="3'-5' EXONUCLEASE ERI1-RELATED"/>
    <property type="match status" value="1"/>
</dbReference>
<dbReference type="SMART" id="SM00479">
    <property type="entry name" value="EXOIII"/>
    <property type="match status" value="1"/>
</dbReference>
<feature type="domain" description="Exonuclease" evidence="4">
    <location>
        <begin position="3"/>
        <end position="182"/>
    </location>
</feature>
<sequence>MTQLLIIDLESTCYEKTKQPPYFFSEIIEFGAVVFDVNTLKQVEGYQTFVRPTLFPQLSPFCKSLTTITQEQVETGKSIETAITELNELSRRTKSIFSSWGFYDQRQTMAVCRRFQLKYPFLPQHINLKQAHKEFYQLKRPLGMKQALQYLSLNLSGTHHRGIDDAKNIAKIANQMIEDGWDPLSSIHWVKDK</sequence>
<reference evidence="5 6" key="1">
    <citation type="submission" date="2019-03" db="EMBL/GenBank/DDBJ databases">
        <title>Genomic Encyclopedia of Type Strains, Phase IV (KMG-IV): sequencing the most valuable type-strain genomes for metagenomic binning, comparative biology and taxonomic classification.</title>
        <authorList>
            <person name="Goeker M."/>
        </authorList>
    </citation>
    <scope>NUCLEOTIDE SEQUENCE [LARGE SCALE GENOMIC DNA]</scope>
    <source>
        <strain evidence="5 6">DSM 45707</strain>
    </source>
</reference>
<dbReference type="InterPro" id="IPR013520">
    <property type="entry name" value="Ribonucl_H"/>
</dbReference>
<accession>A0A4R3L0Q0</accession>
<dbReference type="InterPro" id="IPR047201">
    <property type="entry name" value="ERI-1_3'hExo-like"/>
</dbReference>
<comment type="caution">
    <text evidence="5">The sequence shown here is derived from an EMBL/GenBank/DDBJ whole genome shotgun (WGS) entry which is preliminary data.</text>
</comment>
<evidence type="ECO:0000313" key="6">
    <source>
        <dbReference type="Proteomes" id="UP000294937"/>
    </source>
</evidence>
<dbReference type="AlphaFoldDB" id="A0A4R3L0Q0"/>
<dbReference type="InterPro" id="IPR012337">
    <property type="entry name" value="RNaseH-like_sf"/>
</dbReference>